<dbReference type="EMBL" id="JBHULE010000019">
    <property type="protein sequence ID" value="MFD2563557.1"/>
    <property type="molecule type" value="Genomic_DNA"/>
</dbReference>
<dbReference type="PANTHER" id="PTHR32308">
    <property type="entry name" value="LYASE BETA SUBUNIT, PUTATIVE (AFU_ORTHOLOGUE AFUA_4G13030)-RELATED"/>
    <property type="match status" value="1"/>
</dbReference>
<keyword evidence="3" id="KW-0460">Magnesium</keyword>
<feature type="domain" description="HpcH/HpaI aldolase/citrate lyase" evidence="4">
    <location>
        <begin position="8"/>
        <end position="228"/>
    </location>
</feature>
<dbReference type="InterPro" id="IPR015813">
    <property type="entry name" value="Pyrv/PenolPyrv_kinase-like_dom"/>
</dbReference>
<reference evidence="6" key="1">
    <citation type="journal article" date="2019" name="Int. J. Syst. Evol. Microbiol.">
        <title>The Global Catalogue of Microorganisms (GCM) 10K type strain sequencing project: providing services to taxonomists for standard genome sequencing and annotation.</title>
        <authorList>
            <consortium name="The Broad Institute Genomics Platform"/>
            <consortium name="The Broad Institute Genome Sequencing Center for Infectious Disease"/>
            <person name="Wu L."/>
            <person name="Ma J."/>
        </authorList>
    </citation>
    <scope>NUCLEOTIDE SEQUENCE [LARGE SCALE GENOMIC DNA]</scope>
    <source>
        <strain evidence="6">KCTC 52274</strain>
    </source>
</reference>
<proteinExistence type="predicted"/>
<keyword evidence="5" id="KW-0456">Lyase</keyword>
<dbReference type="Proteomes" id="UP001597319">
    <property type="component" value="Unassembled WGS sequence"/>
</dbReference>
<evidence type="ECO:0000259" key="4">
    <source>
        <dbReference type="Pfam" id="PF03328"/>
    </source>
</evidence>
<keyword evidence="2" id="KW-0479">Metal-binding</keyword>
<dbReference type="Gene3D" id="3.20.20.60">
    <property type="entry name" value="Phosphoenolpyruvate-binding domains"/>
    <property type="match status" value="1"/>
</dbReference>
<dbReference type="Pfam" id="PF03328">
    <property type="entry name" value="HpcH_HpaI"/>
    <property type="match status" value="1"/>
</dbReference>
<keyword evidence="6" id="KW-1185">Reference proteome</keyword>
<dbReference type="RefSeq" id="WP_378293087.1">
    <property type="nucleotide sequence ID" value="NZ_JBHULE010000019.1"/>
</dbReference>
<dbReference type="InterPro" id="IPR005000">
    <property type="entry name" value="Aldolase/citrate-lyase_domain"/>
</dbReference>
<accession>A0ABW5LJ89</accession>
<sequence>MKKEYLLRSLLFVPGHRENLMQSAIRSNSDAVLLDLEDSVQPKENKKLARELVKKYIQEGVFEGKYIFPRVNDRESGELLKDVYELTLEGIEGFMYPKSKSAKDIYFFSKLLETIEYEKGYEIGTFKIIPLIETASAVLKAEEIAGASTRVIGIAFGSEDFVSDLKGIHDKEHQSIFTPRSIIAMAARAKNVIPIDTVHINVHDLEDLETNLVLSKKLGYEGMLSLHPKELDLIHEHYSPSSLEVENAQLTLKYAEEARKDNKGVAVINGKFIGPPIILKAQEVLRKHNMIQRKKDN</sequence>
<evidence type="ECO:0000256" key="2">
    <source>
        <dbReference type="ARBA" id="ARBA00022723"/>
    </source>
</evidence>
<dbReference type="PIRSF" id="PIRSF015582">
    <property type="entry name" value="Cit_lyase_B"/>
    <property type="match status" value="1"/>
</dbReference>
<organism evidence="5 6">
    <name type="scientific">Aquimarina rubra</name>
    <dbReference type="NCBI Taxonomy" id="1920033"/>
    <lineage>
        <taxon>Bacteria</taxon>
        <taxon>Pseudomonadati</taxon>
        <taxon>Bacteroidota</taxon>
        <taxon>Flavobacteriia</taxon>
        <taxon>Flavobacteriales</taxon>
        <taxon>Flavobacteriaceae</taxon>
        <taxon>Aquimarina</taxon>
    </lineage>
</organism>
<dbReference type="InterPro" id="IPR040442">
    <property type="entry name" value="Pyrv_kinase-like_dom_sf"/>
</dbReference>
<name>A0ABW5LJ89_9FLAO</name>
<evidence type="ECO:0000313" key="5">
    <source>
        <dbReference type="EMBL" id="MFD2563557.1"/>
    </source>
</evidence>
<evidence type="ECO:0000256" key="3">
    <source>
        <dbReference type="ARBA" id="ARBA00022842"/>
    </source>
</evidence>
<protein>
    <submittedName>
        <fullName evidence="5">HpcH/HpaI aldolase/citrate lyase family protein</fullName>
    </submittedName>
</protein>
<gene>
    <name evidence="5" type="ORF">ACFSR1_12835</name>
</gene>
<evidence type="ECO:0000313" key="6">
    <source>
        <dbReference type="Proteomes" id="UP001597319"/>
    </source>
</evidence>
<dbReference type="GO" id="GO:0016829">
    <property type="term" value="F:lyase activity"/>
    <property type="evidence" value="ECO:0007669"/>
    <property type="project" value="UniProtKB-KW"/>
</dbReference>
<dbReference type="PANTHER" id="PTHR32308:SF0">
    <property type="entry name" value="HPCH_HPAI ALDOLASE_CITRATE LYASE DOMAIN-CONTAINING PROTEIN"/>
    <property type="match status" value="1"/>
</dbReference>
<evidence type="ECO:0000256" key="1">
    <source>
        <dbReference type="ARBA" id="ARBA00001946"/>
    </source>
</evidence>
<dbReference type="InterPro" id="IPR011206">
    <property type="entry name" value="Citrate_lyase_beta/mcl1/mcl2"/>
</dbReference>
<comment type="caution">
    <text evidence="5">The sequence shown here is derived from an EMBL/GenBank/DDBJ whole genome shotgun (WGS) entry which is preliminary data.</text>
</comment>
<dbReference type="SUPFAM" id="SSF51621">
    <property type="entry name" value="Phosphoenolpyruvate/pyruvate domain"/>
    <property type="match status" value="1"/>
</dbReference>
<comment type="cofactor">
    <cofactor evidence="1">
        <name>Mg(2+)</name>
        <dbReference type="ChEBI" id="CHEBI:18420"/>
    </cofactor>
</comment>